<evidence type="ECO:0000256" key="3">
    <source>
        <dbReference type="SAM" id="MobiDB-lite"/>
    </source>
</evidence>
<feature type="signal peptide" evidence="4">
    <location>
        <begin position="1"/>
        <end position="35"/>
    </location>
</feature>
<gene>
    <name evidence="5" type="ORF">RF819_06330</name>
</gene>
<dbReference type="RefSeq" id="WP_078364188.1">
    <property type="nucleotide sequence ID" value="NZ_MTJN01000002.1"/>
</dbReference>
<dbReference type="PROSITE" id="PS51257">
    <property type="entry name" value="PROKAR_LIPOPROTEIN"/>
    <property type="match status" value="1"/>
</dbReference>
<name>A0A1T1AQL6_RHOFE</name>
<protein>
    <submittedName>
        <fullName evidence="5">ABC transporter</fullName>
    </submittedName>
</protein>
<dbReference type="OrthoDB" id="9785326at2"/>
<dbReference type="GO" id="GO:0120010">
    <property type="term" value="P:intermembrane phospholipid transfer"/>
    <property type="evidence" value="ECO:0007669"/>
    <property type="project" value="TreeGrafter"/>
</dbReference>
<dbReference type="AlphaFoldDB" id="A0A1T1AQL6"/>
<comment type="similarity">
    <text evidence="1">Belongs to the MlaA family.</text>
</comment>
<dbReference type="EMBL" id="MTJN01000002">
    <property type="protein sequence ID" value="OOV06391.1"/>
    <property type="molecule type" value="Genomic_DNA"/>
</dbReference>
<sequence>MNTKKITQGTPRFTTRLMLVAAVLLLSACATGPNANPRDPMEPFNRGVYGFNDAVDRAVIKPVATAYRDVLPSPVRTGVSNFFYNLQDLWSFVNNTLQLKGEGAGNSIVRFGVNTVFGLGGLIDIASEMRIERHTEDFGQTLGRWGVGAGPYMVLPFVGPSTVRDTAALPVDMTGNVVSHVDHVPTRNSATVLNLVDRRSQLLDASRMLDEVALDPYAFTRDAYLQRRRNQVYDGNPPDEDAYVPANDATGQ</sequence>
<dbReference type="PRINTS" id="PR01805">
    <property type="entry name" value="VACJLIPOPROT"/>
</dbReference>
<dbReference type="GO" id="GO:0016020">
    <property type="term" value="C:membrane"/>
    <property type="evidence" value="ECO:0007669"/>
    <property type="project" value="InterPro"/>
</dbReference>
<dbReference type="InterPro" id="IPR007428">
    <property type="entry name" value="MlaA"/>
</dbReference>
<feature type="region of interest" description="Disordered" evidence="3">
    <location>
        <begin position="231"/>
        <end position="252"/>
    </location>
</feature>
<evidence type="ECO:0000256" key="4">
    <source>
        <dbReference type="SAM" id="SignalP"/>
    </source>
</evidence>
<evidence type="ECO:0000256" key="2">
    <source>
        <dbReference type="ARBA" id="ARBA00022729"/>
    </source>
</evidence>
<dbReference type="PANTHER" id="PTHR30035:SF3">
    <property type="entry name" value="INTERMEMBRANE PHOSPHOLIPID TRANSPORT SYSTEM LIPOPROTEIN MLAA"/>
    <property type="match status" value="1"/>
</dbReference>
<proteinExistence type="inferred from homology"/>
<keyword evidence="6" id="KW-1185">Reference proteome</keyword>
<evidence type="ECO:0000256" key="1">
    <source>
        <dbReference type="ARBA" id="ARBA00010634"/>
    </source>
</evidence>
<evidence type="ECO:0000313" key="5">
    <source>
        <dbReference type="EMBL" id="OOV06391.1"/>
    </source>
</evidence>
<accession>A0A1T1AQL6</accession>
<dbReference type="PANTHER" id="PTHR30035">
    <property type="entry name" value="LIPOPROTEIN VACJ-RELATED"/>
    <property type="match status" value="1"/>
</dbReference>
<dbReference type="Pfam" id="PF04333">
    <property type="entry name" value="MlaA"/>
    <property type="match status" value="1"/>
</dbReference>
<keyword evidence="2 4" id="KW-0732">Signal</keyword>
<reference evidence="5 6" key="1">
    <citation type="submission" date="2017-01" db="EMBL/GenBank/DDBJ databases">
        <title>Genome sequencing of Rhodoferax fermentans JCM 7819.</title>
        <authorList>
            <person name="Kim Y.J."/>
            <person name="Farh M.E.-A."/>
            <person name="Yang D.-C."/>
        </authorList>
    </citation>
    <scope>NUCLEOTIDE SEQUENCE [LARGE SCALE GENOMIC DNA]</scope>
    <source>
        <strain evidence="5 6">JCM 7819</strain>
    </source>
</reference>
<dbReference type="Proteomes" id="UP000190750">
    <property type="component" value="Unassembled WGS sequence"/>
</dbReference>
<comment type="caution">
    <text evidence="5">The sequence shown here is derived from an EMBL/GenBank/DDBJ whole genome shotgun (WGS) entry which is preliminary data.</text>
</comment>
<organism evidence="5 6">
    <name type="scientific">Rhodoferax fermentans</name>
    <dbReference type="NCBI Taxonomy" id="28066"/>
    <lineage>
        <taxon>Bacteria</taxon>
        <taxon>Pseudomonadati</taxon>
        <taxon>Pseudomonadota</taxon>
        <taxon>Betaproteobacteria</taxon>
        <taxon>Burkholderiales</taxon>
        <taxon>Comamonadaceae</taxon>
        <taxon>Rhodoferax</taxon>
    </lineage>
</organism>
<feature type="chain" id="PRO_5013114633" evidence="4">
    <location>
        <begin position="36"/>
        <end position="252"/>
    </location>
</feature>
<dbReference type="STRING" id="28066.RF819_06330"/>
<evidence type="ECO:0000313" key="6">
    <source>
        <dbReference type="Proteomes" id="UP000190750"/>
    </source>
</evidence>